<reference evidence="32" key="1">
    <citation type="submission" date="2020-02" db="EMBL/GenBank/DDBJ databases">
        <authorList>
            <person name="Meier V. D."/>
        </authorList>
    </citation>
    <scope>NUCLEOTIDE SEQUENCE</scope>
    <source>
        <strain evidence="32">AVDCRST_MAG04</strain>
    </source>
</reference>
<feature type="transmembrane region" description="Helical" evidence="28">
    <location>
        <begin position="44"/>
        <end position="71"/>
    </location>
</feature>
<keyword evidence="10" id="KW-0645">Protease</keyword>
<keyword evidence="15" id="KW-0133">Cell shape</keyword>
<evidence type="ECO:0000259" key="30">
    <source>
        <dbReference type="Pfam" id="PF00912"/>
    </source>
</evidence>
<evidence type="ECO:0000256" key="7">
    <source>
        <dbReference type="ARBA" id="ARBA00022475"/>
    </source>
</evidence>
<evidence type="ECO:0000256" key="16">
    <source>
        <dbReference type="ARBA" id="ARBA00022968"/>
    </source>
</evidence>
<organism evidence="32">
    <name type="scientific">uncultured Acetobacteraceae bacterium</name>
    <dbReference type="NCBI Taxonomy" id="169975"/>
    <lineage>
        <taxon>Bacteria</taxon>
        <taxon>Pseudomonadati</taxon>
        <taxon>Pseudomonadota</taxon>
        <taxon>Alphaproteobacteria</taxon>
        <taxon>Acetobacterales</taxon>
        <taxon>Acetobacteraceae</taxon>
        <taxon>environmental samples</taxon>
    </lineage>
</organism>
<evidence type="ECO:0000256" key="19">
    <source>
        <dbReference type="ARBA" id="ARBA00023136"/>
    </source>
</evidence>
<sequence>MVPPPELRADQPLSGRHRSPPPAEPPPPERHRPRRGRRVRAGGVFARLVHFVFLVALMAGVGGALAGYVVYRQVAADLPDYRWLADYQPPQMSRIYAADSRLMAELAAERRVFVPIEAIPPRVAQAFVSAEDQRFREHRGVDPLGILRAVATNLEQYGSGRRMGGASTITQQVAKNMLVGADRTLSRKAREAILAVRIEQALSKDRILEIYLNEIYLGSQAYGVAAAAQTYFNKGLDELTVGETAFLAALPKAPNNYNPARFPEAARARRDWVVDRMAEDGVVSAAEAVAAKAEPVSARPARRTDTIAVGQHFTEEVRRELIARFGPEQTVMGGFVVRTSLDPALQAATETALRNGLLAYDRRRGGWRGPVAKIAAGTTEWMPELGGVQRPGGAPPEWRLAVALEVRPREARLGWVERPDPRAAPQPRSGMLFLEDVTWARRALGEGRLGGAPGRMADVLAPGDVVMVEVQPATAAAGPNRPARPERLALRQIPVVEGAIVALDPTTGRVQAMAGGWSFDKSQFNRTTQALRQPGSSFKPFVYLPALEMGIPPNQRFLDGPIEIATAQGVWRPTNYSGGGNGYVTIRTALEKSLNLVTVRIAQEVGMDKVADAAARFGVIPNMPKYLSMALGSGETTVLRMAAGYAGFVNGGREVTPTLIDSVQDQRGRLVWRSDPRDCAGCGAADLNAGPPELTEERKQITDPIAAYQMVNILTGVVQRGTGTRAGQGLNRPVAGKTGTTNDYFDNWFVGFTPDIVVAVWLGFDDPRTLGHGETGGQNAAPIFRDVLEAALRGSPPVPFRAPPGVALVRTQVDGGAPILEAFRPGTENAAQPPTEGLPSAQLGTERPLPGLY</sequence>
<name>A0A6J4J095_9PROT</name>
<dbReference type="AlphaFoldDB" id="A0A6J4J095"/>
<dbReference type="EC" id="3.4.16.4" evidence="5"/>
<dbReference type="Pfam" id="PF00912">
    <property type="entry name" value="Transgly"/>
    <property type="match status" value="1"/>
</dbReference>
<dbReference type="InterPro" id="IPR036950">
    <property type="entry name" value="PBP_transglycosylase"/>
</dbReference>
<evidence type="ECO:0000256" key="10">
    <source>
        <dbReference type="ARBA" id="ARBA00022670"/>
    </source>
</evidence>
<evidence type="ECO:0000256" key="2">
    <source>
        <dbReference type="ARBA" id="ARBA00004752"/>
    </source>
</evidence>
<dbReference type="Pfam" id="PF00905">
    <property type="entry name" value="Transpeptidase"/>
    <property type="match status" value="1"/>
</dbReference>
<dbReference type="Pfam" id="PF17092">
    <property type="entry name" value="PCB_OB"/>
    <property type="match status" value="1"/>
</dbReference>
<keyword evidence="19 28" id="KW-0472">Membrane</keyword>
<keyword evidence="8" id="KW-0997">Cell inner membrane</keyword>
<feature type="region of interest" description="Disordered" evidence="27">
    <location>
        <begin position="824"/>
        <end position="853"/>
    </location>
</feature>
<evidence type="ECO:0000256" key="13">
    <source>
        <dbReference type="ARBA" id="ARBA00022692"/>
    </source>
</evidence>
<dbReference type="FunFam" id="1.10.3810.10:FF:000003">
    <property type="entry name" value="Penicillin-binding protein 1a"/>
    <property type="match status" value="1"/>
</dbReference>
<dbReference type="InterPro" id="IPR001460">
    <property type="entry name" value="PCN-bd_Tpept"/>
</dbReference>
<dbReference type="GO" id="GO:0009002">
    <property type="term" value="F:serine-type D-Ala-D-Ala carboxypeptidase activity"/>
    <property type="evidence" value="ECO:0007669"/>
    <property type="project" value="UniProtKB-EC"/>
</dbReference>
<keyword evidence="20" id="KW-0046">Antibiotic resistance</keyword>
<evidence type="ECO:0000256" key="23">
    <source>
        <dbReference type="ARBA" id="ARBA00034000"/>
    </source>
</evidence>
<keyword evidence="11 32" id="KW-0328">Glycosyltransferase</keyword>
<dbReference type="Gene3D" id="3.40.710.10">
    <property type="entry name" value="DD-peptidase/beta-lactamase superfamily"/>
    <property type="match status" value="2"/>
</dbReference>
<dbReference type="Gene3D" id="1.10.3810.10">
    <property type="entry name" value="Biosynthetic peptidoglycan transglycosylase-like"/>
    <property type="match status" value="1"/>
</dbReference>
<evidence type="ECO:0000256" key="3">
    <source>
        <dbReference type="ARBA" id="ARBA00007090"/>
    </source>
</evidence>
<evidence type="ECO:0000256" key="4">
    <source>
        <dbReference type="ARBA" id="ARBA00007739"/>
    </source>
</evidence>
<evidence type="ECO:0000256" key="27">
    <source>
        <dbReference type="SAM" id="MobiDB-lite"/>
    </source>
</evidence>
<evidence type="ECO:0000256" key="21">
    <source>
        <dbReference type="ARBA" id="ARBA00023268"/>
    </source>
</evidence>
<evidence type="ECO:0000256" key="15">
    <source>
        <dbReference type="ARBA" id="ARBA00022960"/>
    </source>
</evidence>
<evidence type="ECO:0000256" key="14">
    <source>
        <dbReference type="ARBA" id="ARBA00022801"/>
    </source>
</evidence>
<evidence type="ECO:0000256" key="25">
    <source>
        <dbReference type="ARBA" id="ARBA00049902"/>
    </source>
</evidence>
<feature type="domain" description="Glycosyl transferase family 51" evidence="30">
    <location>
        <begin position="101"/>
        <end position="277"/>
    </location>
</feature>
<dbReference type="EMBL" id="CADCTL010000197">
    <property type="protein sequence ID" value="CAA9265397.1"/>
    <property type="molecule type" value="Genomic_DNA"/>
</dbReference>
<comment type="subcellular location">
    <subcellularLocation>
        <location evidence="1">Cell inner membrane</location>
        <topology evidence="1">Single-pass type II membrane protein</topology>
    </subcellularLocation>
</comment>
<proteinExistence type="inferred from homology"/>
<gene>
    <name evidence="32" type="ORF">AVDCRST_MAG04-2819</name>
</gene>
<dbReference type="GO" id="GO:0008360">
    <property type="term" value="P:regulation of cell shape"/>
    <property type="evidence" value="ECO:0007669"/>
    <property type="project" value="UniProtKB-KW"/>
</dbReference>
<dbReference type="SUPFAM" id="SSF56601">
    <property type="entry name" value="beta-lactamase/transpeptidase-like"/>
    <property type="match status" value="1"/>
</dbReference>
<dbReference type="InterPro" id="IPR012338">
    <property type="entry name" value="Beta-lactam/transpept-like"/>
</dbReference>
<evidence type="ECO:0000259" key="31">
    <source>
        <dbReference type="Pfam" id="PF17092"/>
    </source>
</evidence>
<dbReference type="GO" id="GO:0046677">
    <property type="term" value="P:response to antibiotic"/>
    <property type="evidence" value="ECO:0007669"/>
    <property type="project" value="UniProtKB-KW"/>
</dbReference>
<comment type="catalytic activity">
    <reaction evidence="25">
        <text>[GlcNAc-(1-&gt;4)-Mur2Ac(oyl-L-Ala-gamma-D-Glu-L-Lys-D-Ala-D-Ala)](n)-di-trans,octa-cis-undecaprenyl diphosphate + beta-D-GlcNAc-(1-&gt;4)-Mur2Ac(oyl-L-Ala-gamma-D-Glu-L-Lys-D-Ala-D-Ala)-di-trans,octa-cis-undecaprenyl diphosphate = [GlcNAc-(1-&gt;4)-Mur2Ac(oyl-L-Ala-gamma-D-Glu-L-Lys-D-Ala-D-Ala)](n+1)-di-trans,octa-cis-undecaprenyl diphosphate + di-trans,octa-cis-undecaprenyl diphosphate + H(+)</text>
        <dbReference type="Rhea" id="RHEA:23708"/>
        <dbReference type="Rhea" id="RHEA-COMP:9602"/>
        <dbReference type="Rhea" id="RHEA-COMP:9603"/>
        <dbReference type="ChEBI" id="CHEBI:15378"/>
        <dbReference type="ChEBI" id="CHEBI:58405"/>
        <dbReference type="ChEBI" id="CHEBI:60033"/>
        <dbReference type="ChEBI" id="CHEBI:78435"/>
        <dbReference type="EC" id="2.4.99.28"/>
    </reaction>
</comment>
<comment type="pathway">
    <text evidence="2">Cell wall biogenesis; peptidoglycan biosynthesis.</text>
</comment>
<evidence type="ECO:0000313" key="32">
    <source>
        <dbReference type="EMBL" id="CAA9265397.1"/>
    </source>
</evidence>
<feature type="region of interest" description="Disordered" evidence="27">
    <location>
        <begin position="1"/>
        <end position="36"/>
    </location>
</feature>
<evidence type="ECO:0000256" key="18">
    <source>
        <dbReference type="ARBA" id="ARBA00022989"/>
    </source>
</evidence>
<keyword evidence="7" id="KW-1003">Cell membrane</keyword>
<evidence type="ECO:0000259" key="29">
    <source>
        <dbReference type="Pfam" id="PF00905"/>
    </source>
</evidence>
<feature type="domain" description="Penicillin-binding protein OB-like" evidence="31">
    <location>
        <begin position="367"/>
        <end position="496"/>
    </location>
</feature>
<evidence type="ECO:0000256" key="24">
    <source>
        <dbReference type="ARBA" id="ARBA00044770"/>
    </source>
</evidence>
<dbReference type="InterPro" id="IPR023346">
    <property type="entry name" value="Lysozyme-like_dom_sf"/>
</dbReference>
<accession>A0A6J4J095</accession>
<evidence type="ECO:0000256" key="17">
    <source>
        <dbReference type="ARBA" id="ARBA00022984"/>
    </source>
</evidence>
<comment type="similarity">
    <text evidence="3">In the C-terminal section; belongs to the transpeptidase family.</text>
</comment>
<dbReference type="InterPro" id="IPR050396">
    <property type="entry name" value="Glycosyltr_51/Transpeptidase"/>
</dbReference>
<evidence type="ECO:0000256" key="20">
    <source>
        <dbReference type="ARBA" id="ARBA00023251"/>
    </source>
</evidence>
<keyword evidence="16" id="KW-0735">Signal-anchor</keyword>
<dbReference type="GO" id="GO:0008658">
    <property type="term" value="F:penicillin binding"/>
    <property type="evidence" value="ECO:0007669"/>
    <property type="project" value="InterPro"/>
</dbReference>
<comment type="similarity">
    <text evidence="4">In the N-terminal section; belongs to the glycosyltransferase 51 family.</text>
</comment>
<comment type="pathway">
    <text evidence="26">Glycan biosynthesis.</text>
</comment>
<keyword evidence="21" id="KW-0511">Multifunctional enzyme</keyword>
<evidence type="ECO:0000256" key="1">
    <source>
        <dbReference type="ARBA" id="ARBA00004249"/>
    </source>
</evidence>
<dbReference type="InterPro" id="IPR001264">
    <property type="entry name" value="Glyco_trans_51"/>
</dbReference>
<evidence type="ECO:0000256" key="8">
    <source>
        <dbReference type="ARBA" id="ARBA00022519"/>
    </source>
</evidence>
<dbReference type="GO" id="GO:0009252">
    <property type="term" value="P:peptidoglycan biosynthetic process"/>
    <property type="evidence" value="ECO:0007669"/>
    <property type="project" value="UniProtKB-UniPathway"/>
</dbReference>
<evidence type="ECO:0000256" key="28">
    <source>
        <dbReference type="SAM" id="Phobius"/>
    </source>
</evidence>
<dbReference type="InterPro" id="IPR012340">
    <property type="entry name" value="NA-bd_OB-fold"/>
</dbReference>
<dbReference type="EC" id="2.4.99.28" evidence="24"/>
<dbReference type="GO" id="GO:0071555">
    <property type="term" value="P:cell wall organization"/>
    <property type="evidence" value="ECO:0007669"/>
    <property type="project" value="UniProtKB-KW"/>
</dbReference>
<keyword evidence="17" id="KW-0573">Peptidoglycan synthesis</keyword>
<dbReference type="SUPFAM" id="SSF53955">
    <property type="entry name" value="Lysozyme-like"/>
    <property type="match status" value="1"/>
</dbReference>
<dbReference type="NCBIfam" id="TIGR02074">
    <property type="entry name" value="PBP_1a_fam"/>
    <property type="match status" value="1"/>
</dbReference>
<evidence type="ECO:0000256" key="12">
    <source>
        <dbReference type="ARBA" id="ARBA00022679"/>
    </source>
</evidence>
<comment type="catalytic activity">
    <reaction evidence="23">
        <text>Preferential cleavage: (Ac)2-L-Lys-D-Ala-|-D-Ala. Also transpeptidation of peptidyl-alanyl moieties that are N-acyl substituents of D-alanine.</text>
        <dbReference type="EC" id="3.4.16.4"/>
    </reaction>
</comment>
<dbReference type="PANTHER" id="PTHR32282">
    <property type="entry name" value="BINDING PROTEIN TRANSPEPTIDASE, PUTATIVE-RELATED"/>
    <property type="match status" value="1"/>
</dbReference>
<dbReference type="GO" id="GO:0008955">
    <property type="term" value="F:peptidoglycan glycosyltransferase activity"/>
    <property type="evidence" value="ECO:0007669"/>
    <property type="project" value="UniProtKB-EC"/>
</dbReference>
<keyword evidence="9" id="KW-0121">Carboxypeptidase</keyword>
<dbReference type="Gene3D" id="2.40.50.140">
    <property type="entry name" value="Nucleic acid-binding proteins"/>
    <property type="match status" value="1"/>
</dbReference>
<feature type="domain" description="Penicillin-binding protein transpeptidase" evidence="29">
    <location>
        <begin position="498"/>
        <end position="789"/>
    </location>
</feature>
<dbReference type="UniPathway" id="UPA00219"/>
<keyword evidence="18 28" id="KW-1133">Transmembrane helix</keyword>
<evidence type="ECO:0000256" key="22">
    <source>
        <dbReference type="ARBA" id="ARBA00023316"/>
    </source>
</evidence>
<keyword evidence="13 28" id="KW-0812">Transmembrane</keyword>
<keyword evidence="12 32" id="KW-0808">Transferase</keyword>
<evidence type="ECO:0000256" key="11">
    <source>
        <dbReference type="ARBA" id="ARBA00022676"/>
    </source>
</evidence>
<evidence type="ECO:0000256" key="6">
    <source>
        <dbReference type="ARBA" id="ARBA00018638"/>
    </source>
</evidence>
<evidence type="ECO:0000256" key="26">
    <source>
        <dbReference type="ARBA" id="ARBA00060592"/>
    </source>
</evidence>
<dbReference type="PANTHER" id="PTHR32282:SF27">
    <property type="entry name" value="PENICILLIN-BINDING PROTEIN 1A"/>
    <property type="match status" value="1"/>
</dbReference>
<keyword evidence="14 32" id="KW-0378">Hydrolase</keyword>
<dbReference type="GO" id="GO:0005886">
    <property type="term" value="C:plasma membrane"/>
    <property type="evidence" value="ECO:0007669"/>
    <property type="project" value="UniProtKB-SubCell"/>
</dbReference>
<dbReference type="GO" id="GO:0006508">
    <property type="term" value="P:proteolysis"/>
    <property type="evidence" value="ECO:0007669"/>
    <property type="project" value="UniProtKB-KW"/>
</dbReference>
<protein>
    <recommendedName>
        <fullName evidence="6">Penicillin-binding protein 1A</fullName>
        <ecNumber evidence="24">2.4.99.28</ecNumber>
        <ecNumber evidence="5">3.4.16.4</ecNumber>
    </recommendedName>
</protein>
<dbReference type="GO" id="GO:0030288">
    <property type="term" value="C:outer membrane-bounded periplasmic space"/>
    <property type="evidence" value="ECO:0007669"/>
    <property type="project" value="TreeGrafter"/>
</dbReference>
<dbReference type="InterPro" id="IPR031376">
    <property type="entry name" value="PCB_OB"/>
</dbReference>
<keyword evidence="22" id="KW-0961">Cell wall biogenesis/degradation</keyword>
<evidence type="ECO:0000256" key="9">
    <source>
        <dbReference type="ARBA" id="ARBA00022645"/>
    </source>
</evidence>
<evidence type="ECO:0000256" key="5">
    <source>
        <dbReference type="ARBA" id="ARBA00012448"/>
    </source>
</evidence>